<name>A0AAD1XLP3_EUPCR</name>
<comment type="caution">
    <text evidence="1">The sequence shown here is derived from an EMBL/GenBank/DDBJ whole genome shotgun (WGS) entry which is preliminary data.</text>
</comment>
<keyword evidence="2" id="KW-1185">Reference proteome</keyword>
<proteinExistence type="predicted"/>
<sequence length="335" mass="38861">MNKISKASKNSVAASTKALNYFKKFKITREFVKKLKEKRAKTKQQEKIGLNTLPKSEHHLKRMINKAMIAINIPHAHEMIGRKEIIEIAAEMGVSISRLQATEIILRARGPQLEENRTCNLDEIVAWFKENCEILRPIKKHNKSVQLESARVNTLFSTTQDFSSKTFRKGRKEFSAQPRIHRRTGNSFDTKSSMLSKLKKMGPKELRNNPDFMKDVNECLQNMKELPSLRKKTQKVFSEMEKKMFKTQKESAFSAIQRSRMYLSLNRLQNLHNYKKKLDSMIMDSSRITTLGGSYSTASSVIRLSRLLARPYFKKEKIFDLNSTIKGKRINQLKL</sequence>
<dbReference type="EMBL" id="CAMPGE010016407">
    <property type="protein sequence ID" value="CAI2374967.1"/>
    <property type="molecule type" value="Genomic_DNA"/>
</dbReference>
<dbReference type="Proteomes" id="UP001295684">
    <property type="component" value="Unassembled WGS sequence"/>
</dbReference>
<dbReference type="AlphaFoldDB" id="A0AAD1XLP3"/>
<evidence type="ECO:0000313" key="1">
    <source>
        <dbReference type="EMBL" id="CAI2374967.1"/>
    </source>
</evidence>
<reference evidence="1" key="1">
    <citation type="submission" date="2023-07" db="EMBL/GenBank/DDBJ databases">
        <authorList>
            <consortium name="AG Swart"/>
            <person name="Singh M."/>
            <person name="Singh A."/>
            <person name="Seah K."/>
            <person name="Emmerich C."/>
        </authorList>
    </citation>
    <scope>NUCLEOTIDE SEQUENCE</scope>
    <source>
        <strain evidence="1">DP1</strain>
    </source>
</reference>
<protein>
    <submittedName>
        <fullName evidence="1">Uncharacterized protein</fullName>
    </submittedName>
</protein>
<gene>
    <name evidence="1" type="ORF">ECRASSUSDP1_LOCUS16326</name>
</gene>
<evidence type="ECO:0000313" key="2">
    <source>
        <dbReference type="Proteomes" id="UP001295684"/>
    </source>
</evidence>
<organism evidence="1 2">
    <name type="scientific">Euplotes crassus</name>
    <dbReference type="NCBI Taxonomy" id="5936"/>
    <lineage>
        <taxon>Eukaryota</taxon>
        <taxon>Sar</taxon>
        <taxon>Alveolata</taxon>
        <taxon>Ciliophora</taxon>
        <taxon>Intramacronucleata</taxon>
        <taxon>Spirotrichea</taxon>
        <taxon>Hypotrichia</taxon>
        <taxon>Euplotida</taxon>
        <taxon>Euplotidae</taxon>
        <taxon>Moneuplotes</taxon>
    </lineage>
</organism>
<accession>A0AAD1XLP3</accession>